<name>A0ABW3BEI7_9ACTN</name>
<dbReference type="Gene3D" id="3.20.20.30">
    <property type="entry name" value="Luciferase-like domain"/>
    <property type="match status" value="1"/>
</dbReference>
<comment type="caution">
    <text evidence="2">The sequence shown here is derived from an EMBL/GenBank/DDBJ whole genome shotgun (WGS) entry which is preliminary data.</text>
</comment>
<proteinExistence type="predicted"/>
<evidence type="ECO:0000259" key="1">
    <source>
        <dbReference type="Pfam" id="PF00296"/>
    </source>
</evidence>
<dbReference type="Pfam" id="PF00296">
    <property type="entry name" value="Bac_luciferase"/>
    <property type="match status" value="1"/>
</dbReference>
<keyword evidence="3" id="KW-1185">Reference proteome</keyword>
<reference evidence="3" key="1">
    <citation type="journal article" date="2019" name="Int. J. Syst. Evol. Microbiol.">
        <title>The Global Catalogue of Microorganisms (GCM) 10K type strain sequencing project: providing services to taxonomists for standard genome sequencing and annotation.</title>
        <authorList>
            <consortium name="The Broad Institute Genomics Platform"/>
            <consortium name="The Broad Institute Genome Sequencing Center for Infectious Disease"/>
            <person name="Wu L."/>
            <person name="Ma J."/>
        </authorList>
    </citation>
    <scope>NUCLEOTIDE SEQUENCE [LARGE SCALE GENOMIC DNA]</scope>
    <source>
        <strain evidence="3">CCUG 63369</strain>
    </source>
</reference>
<evidence type="ECO:0000313" key="3">
    <source>
        <dbReference type="Proteomes" id="UP001596956"/>
    </source>
</evidence>
<dbReference type="InterPro" id="IPR036661">
    <property type="entry name" value="Luciferase-like_sf"/>
</dbReference>
<sequence>MRLSVMYPVQPTGGSAVAPFADLAHRKAAARLWMGTSLHADTQQVAAYLAGAGLRVPVGTAVQLTPVRHTFQAAAEARSLALLTGQTFTAGFGAGAPAVSAGLLGAPYERPASAVAQYLRAVRGHLNRPEEGLPPIDHPPVELGAGVLRPGMARAVGNVADAAITLLTPPHYIKDTLVPALEAGAGAGHPPPRIVAVVHAAVDRPGRDPAQLAYAACGAHLTLPHYRDMLRRAGVDTPPQDPVAGAMRVSEAGIALFGSVDRIAAELDAYAGAGVDEVVVNTAGVMGTEGADAAVADAADILSAAA</sequence>
<accession>A0ABW3BEI7</accession>
<dbReference type="EMBL" id="JBHTHR010000091">
    <property type="protein sequence ID" value="MFD0800729.1"/>
    <property type="molecule type" value="Genomic_DNA"/>
</dbReference>
<gene>
    <name evidence="2" type="ORF">ACFQZU_05270</name>
</gene>
<protein>
    <submittedName>
        <fullName evidence="2">LLM class flavin-dependent oxidoreductase</fullName>
    </submittedName>
</protein>
<dbReference type="SUPFAM" id="SSF51679">
    <property type="entry name" value="Bacterial luciferase-like"/>
    <property type="match status" value="1"/>
</dbReference>
<dbReference type="InterPro" id="IPR011251">
    <property type="entry name" value="Luciferase-like_dom"/>
</dbReference>
<evidence type="ECO:0000313" key="2">
    <source>
        <dbReference type="EMBL" id="MFD0800729.1"/>
    </source>
</evidence>
<organism evidence="2 3">
    <name type="scientific">Streptomonospora algeriensis</name>
    <dbReference type="NCBI Taxonomy" id="995084"/>
    <lineage>
        <taxon>Bacteria</taxon>
        <taxon>Bacillati</taxon>
        <taxon>Actinomycetota</taxon>
        <taxon>Actinomycetes</taxon>
        <taxon>Streptosporangiales</taxon>
        <taxon>Nocardiopsidaceae</taxon>
        <taxon>Streptomonospora</taxon>
    </lineage>
</organism>
<dbReference type="Proteomes" id="UP001596956">
    <property type="component" value="Unassembled WGS sequence"/>
</dbReference>
<feature type="domain" description="Luciferase-like" evidence="1">
    <location>
        <begin position="17"/>
        <end position="277"/>
    </location>
</feature>